<organism evidence="1 2">
    <name type="scientific">Hygrophoropsis aurantiaca</name>
    <dbReference type="NCBI Taxonomy" id="72124"/>
    <lineage>
        <taxon>Eukaryota</taxon>
        <taxon>Fungi</taxon>
        <taxon>Dikarya</taxon>
        <taxon>Basidiomycota</taxon>
        <taxon>Agaricomycotina</taxon>
        <taxon>Agaricomycetes</taxon>
        <taxon>Agaricomycetidae</taxon>
        <taxon>Boletales</taxon>
        <taxon>Coniophorineae</taxon>
        <taxon>Hygrophoropsidaceae</taxon>
        <taxon>Hygrophoropsis</taxon>
    </lineage>
</organism>
<accession>A0ACB8AN21</accession>
<evidence type="ECO:0000313" key="1">
    <source>
        <dbReference type="EMBL" id="KAH7914865.1"/>
    </source>
</evidence>
<reference evidence="1" key="1">
    <citation type="journal article" date="2021" name="New Phytol.">
        <title>Evolutionary innovations through gain and loss of genes in the ectomycorrhizal Boletales.</title>
        <authorList>
            <person name="Wu G."/>
            <person name="Miyauchi S."/>
            <person name="Morin E."/>
            <person name="Kuo A."/>
            <person name="Drula E."/>
            <person name="Varga T."/>
            <person name="Kohler A."/>
            <person name="Feng B."/>
            <person name="Cao Y."/>
            <person name="Lipzen A."/>
            <person name="Daum C."/>
            <person name="Hundley H."/>
            <person name="Pangilinan J."/>
            <person name="Johnson J."/>
            <person name="Barry K."/>
            <person name="LaButti K."/>
            <person name="Ng V."/>
            <person name="Ahrendt S."/>
            <person name="Min B."/>
            <person name="Choi I.G."/>
            <person name="Park H."/>
            <person name="Plett J.M."/>
            <person name="Magnuson J."/>
            <person name="Spatafora J.W."/>
            <person name="Nagy L.G."/>
            <person name="Henrissat B."/>
            <person name="Grigoriev I.V."/>
            <person name="Yang Z.L."/>
            <person name="Xu J."/>
            <person name="Martin F.M."/>
        </authorList>
    </citation>
    <scope>NUCLEOTIDE SEQUENCE</scope>
    <source>
        <strain evidence="1">ATCC 28755</strain>
    </source>
</reference>
<keyword evidence="2" id="KW-1185">Reference proteome</keyword>
<sequence>MPASRNNGPGRVLSRRTIGSVVLSRPNNRSRMHNALSDVCNRHRDAGVNSEAPLIIPVEELWRTMQEQAELAGVPLPKSSETSLTSLLIEAENRKFITLEIIKQNNLSSIQSITILSHVRVYGNSIVPKVNGYGELSEKEKYMVGIGLAAREYDCQGQMPTKQQLLNYALLRGLPNEWPVASEVTVGHRNVHTGSSLDHVDAPMEAMDDPDTTMVNEEERHINVTAESPAEHRDSGSQGTQTANMVTSVPSTPSRSIFAPMTGLVPYVMRLFTPESMPRRGPSGSIPFVGSLPPSPSPNDYAISPDGYRNSQQSVNNNNGTSSSAQGDSDVLGPLDALDSAVGNVRRVVLLSYNENTRLHQQVNHYVAQINDLESQGLAIQAQLETAMSENTNLQEQNQQLHQENQDLHSESIAHQTENDNLRHERCELLTRVNTTNAELAQLRLEFQLSEDNSQARISTLTSDRDILAQEKRDLDRRFTKLKEAVQQLNMLASTS</sequence>
<evidence type="ECO:0000313" key="2">
    <source>
        <dbReference type="Proteomes" id="UP000790377"/>
    </source>
</evidence>
<dbReference type="EMBL" id="MU267608">
    <property type="protein sequence ID" value="KAH7914865.1"/>
    <property type="molecule type" value="Genomic_DNA"/>
</dbReference>
<comment type="caution">
    <text evidence="1">The sequence shown here is derived from an EMBL/GenBank/DDBJ whole genome shotgun (WGS) entry which is preliminary data.</text>
</comment>
<dbReference type="Proteomes" id="UP000790377">
    <property type="component" value="Unassembled WGS sequence"/>
</dbReference>
<gene>
    <name evidence="1" type="ORF">BJ138DRAFT_1110238</name>
</gene>
<protein>
    <submittedName>
        <fullName evidence="1">Uncharacterized protein</fullName>
    </submittedName>
</protein>
<proteinExistence type="predicted"/>
<name>A0ACB8AN21_9AGAM</name>